<keyword evidence="2" id="KW-1185">Reference proteome</keyword>
<reference evidence="1 2" key="1">
    <citation type="submission" date="2015-12" db="EMBL/GenBank/DDBJ databases">
        <title>Phylogenomics in the description of a new species in the Pseudomonas syringae group.</title>
        <authorList>
            <person name="Busquets A."/>
            <person name="Gomila M."/>
            <person name="Beiki F."/>
            <person name="Rahimian H."/>
            <person name="Mulet M."/>
            <person name="Sanchez D."/>
            <person name="Garcia-Valdes E."/>
            <person name="Lalucat J."/>
        </authorList>
    </citation>
    <scope>NUCLEOTIDE SEQUENCE [LARGE SCALE GENOMIC DNA]</scope>
    <source>
        <strain evidence="1 2">S25</strain>
    </source>
</reference>
<evidence type="ECO:0000313" key="1">
    <source>
        <dbReference type="EMBL" id="MCI8208261.1"/>
    </source>
</evidence>
<proteinExistence type="predicted"/>
<sequence>MASISEVKVQDVDGAEVPGLPQFDFYDALPLMNPGDRLMYSNPLRFYEIVYKLFEVMQDGKLRLTIAIQPTGN</sequence>
<dbReference type="EMBL" id="LOHG01000001">
    <property type="protein sequence ID" value="MCI8208261.1"/>
    <property type="molecule type" value="Genomic_DNA"/>
</dbReference>
<name>A0ABS9ZDZ6_9PSED</name>
<dbReference type="Proteomes" id="UP001320513">
    <property type="component" value="Unassembled WGS sequence"/>
</dbReference>
<comment type="caution">
    <text evidence="1">The sequence shown here is derived from an EMBL/GenBank/DDBJ whole genome shotgun (WGS) entry which is preliminary data.</text>
</comment>
<evidence type="ECO:0000313" key="2">
    <source>
        <dbReference type="Proteomes" id="UP001320513"/>
    </source>
</evidence>
<protein>
    <submittedName>
        <fullName evidence="1">Uncharacterized protein</fullName>
    </submittedName>
</protein>
<organism evidence="1 2">
    <name type="scientific">Pseudomonas maioricensis</name>
    <dbReference type="NCBI Taxonomy" id="1766623"/>
    <lineage>
        <taxon>Bacteria</taxon>
        <taxon>Pseudomonadati</taxon>
        <taxon>Pseudomonadota</taxon>
        <taxon>Gammaproteobacteria</taxon>
        <taxon>Pseudomonadales</taxon>
        <taxon>Pseudomonadaceae</taxon>
        <taxon>Pseudomonas</taxon>
    </lineage>
</organism>
<accession>A0ABS9ZDZ6</accession>
<gene>
    <name evidence="1" type="ORF">AUC61_01830</name>
</gene>